<proteinExistence type="predicted"/>
<evidence type="ECO:0000313" key="3">
    <source>
        <dbReference type="Proteomes" id="UP001595882"/>
    </source>
</evidence>
<organism evidence="2 3">
    <name type="scientific">Gracilibacillus xinjiangensis</name>
    <dbReference type="NCBI Taxonomy" id="1193282"/>
    <lineage>
        <taxon>Bacteria</taxon>
        <taxon>Bacillati</taxon>
        <taxon>Bacillota</taxon>
        <taxon>Bacilli</taxon>
        <taxon>Bacillales</taxon>
        <taxon>Bacillaceae</taxon>
        <taxon>Gracilibacillus</taxon>
    </lineage>
</organism>
<dbReference type="RefSeq" id="WP_390251525.1">
    <property type="nucleotide sequence ID" value="NZ_JBHSDT010000004.1"/>
</dbReference>
<accession>A0ABV8WTL4</accession>
<name>A0ABV8WTL4_9BACI</name>
<evidence type="ECO:0000313" key="2">
    <source>
        <dbReference type="EMBL" id="MFC4403212.1"/>
    </source>
</evidence>
<protein>
    <submittedName>
        <fullName evidence="2">Spore germination protein GerPC</fullName>
    </submittedName>
</protein>
<dbReference type="Proteomes" id="UP001595882">
    <property type="component" value="Unassembled WGS sequence"/>
</dbReference>
<dbReference type="Pfam" id="PF10737">
    <property type="entry name" value="GerPC"/>
    <property type="match status" value="1"/>
</dbReference>
<gene>
    <name evidence="2" type="primary">gerPC</name>
    <name evidence="2" type="ORF">ACFOY7_08990</name>
</gene>
<comment type="caution">
    <text evidence="2">The sequence shown here is derived from an EMBL/GenBank/DDBJ whole genome shotgun (WGS) entry which is preliminary data.</text>
</comment>
<sequence>MDYSAIAFYVNQLQQHIQQLQKEVNSLESRILQLEQKEQSPKTTIEKLEYHFDQLKIEKLDGTLHIGISPEELNQTEDFSLPFPNQPPASHFQELNNYADTELPTYIRQLEEEYQYRLTDDYRQTLIDDVKKQLPGRISYYAQQSGNDPNSVVQPIIKELQLGLRKWFDQQLYKE</sequence>
<feature type="coiled-coil region" evidence="1">
    <location>
        <begin position="10"/>
        <end position="37"/>
    </location>
</feature>
<evidence type="ECO:0000256" key="1">
    <source>
        <dbReference type="SAM" id="Coils"/>
    </source>
</evidence>
<dbReference type="EMBL" id="JBHSDT010000004">
    <property type="protein sequence ID" value="MFC4403212.1"/>
    <property type="molecule type" value="Genomic_DNA"/>
</dbReference>
<keyword evidence="3" id="KW-1185">Reference proteome</keyword>
<dbReference type="InterPro" id="IPR019673">
    <property type="entry name" value="Spore_germination_GerPC"/>
</dbReference>
<keyword evidence="1" id="KW-0175">Coiled coil</keyword>
<reference evidence="3" key="1">
    <citation type="journal article" date="2019" name="Int. J. Syst. Evol. Microbiol.">
        <title>The Global Catalogue of Microorganisms (GCM) 10K type strain sequencing project: providing services to taxonomists for standard genome sequencing and annotation.</title>
        <authorList>
            <consortium name="The Broad Institute Genomics Platform"/>
            <consortium name="The Broad Institute Genome Sequencing Center for Infectious Disease"/>
            <person name="Wu L."/>
            <person name="Ma J."/>
        </authorList>
    </citation>
    <scope>NUCLEOTIDE SEQUENCE [LARGE SCALE GENOMIC DNA]</scope>
    <source>
        <strain evidence="3">CCUG 37865</strain>
    </source>
</reference>